<protein>
    <submittedName>
        <fullName evidence="1">Uncharacterized protein</fullName>
    </submittedName>
</protein>
<proteinExistence type="predicted"/>
<dbReference type="AlphaFoldDB" id="A0A409YH44"/>
<sequence length="89" mass="10195">MKKILAHAKINVSVALRFRKYICQEHVDPRAPFKDPRSPRVSRATMPQSSSITVYLQAPIMAPDNSDTEELSEEEYELTTYWGRVDVLA</sequence>
<accession>A0A409YH44</accession>
<dbReference type="Proteomes" id="UP000284842">
    <property type="component" value="Unassembled WGS sequence"/>
</dbReference>
<evidence type="ECO:0000313" key="1">
    <source>
        <dbReference type="EMBL" id="PPR02329.1"/>
    </source>
</evidence>
<gene>
    <name evidence="1" type="ORF">CVT24_011670</name>
</gene>
<dbReference type="InParanoid" id="A0A409YH44"/>
<reference evidence="1 2" key="1">
    <citation type="journal article" date="2018" name="Evol. Lett.">
        <title>Horizontal gene cluster transfer increased hallucinogenic mushroom diversity.</title>
        <authorList>
            <person name="Reynolds H.T."/>
            <person name="Vijayakumar V."/>
            <person name="Gluck-Thaler E."/>
            <person name="Korotkin H.B."/>
            <person name="Matheny P.B."/>
            <person name="Slot J.C."/>
        </authorList>
    </citation>
    <scope>NUCLEOTIDE SEQUENCE [LARGE SCALE GENOMIC DNA]</scope>
    <source>
        <strain evidence="1 2">2629</strain>
    </source>
</reference>
<evidence type="ECO:0000313" key="2">
    <source>
        <dbReference type="Proteomes" id="UP000284842"/>
    </source>
</evidence>
<name>A0A409YH44_9AGAR</name>
<keyword evidence="2" id="KW-1185">Reference proteome</keyword>
<organism evidence="1 2">
    <name type="scientific">Panaeolus cyanescens</name>
    <dbReference type="NCBI Taxonomy" id="181874"/>
    <lineage>
        <taxon>Eukaryota</taxon>
        <taxon>Fungi</taxon>
        <taxon>Dikarya</taxon>
        <taxon>Basidiomycota</taxon>
        <taxon>Agaricomycotina</taxon>
        <taxon>Agaricomycetes</taxon>
        <taxon>Agaricomycetidae</taxon>
        <taxon>Agaricales</taxon>
        <taxon>Agaricineae</taxon>
        <taxon>Galeropsidaceae</taxon>
        <taxon>Panaeolus</taxon>
    </lineage>
</organism>
<comment type="caution">
    <text evidence="1">The sequence shown here is derived from an EMBL/GenBank/DDBJ whole genome shotgun (WGS) entry which is preliminary data.</text>
</comment>
<dbReference type="EMBL" id="NHTK01001175">
    <property type="protein sequence ID" value="PPR02329.1"/>
    <property type="molecule type" value="Genomic_DNA"/>
</dbReference>